<evidence type="ECO:0000259" key="1">
    <source>
        <dbReference type="PROSITE" id="PS51671"/>
    </source>
</evidence>
<dbReference type="SUPFAM" id="SSF55021">
    <property type="entry name" value="ACT-like"/>
    <property type="match status" value="1"/>
</dbReference>
<dbReference type="STRING" id="263820.PTO0908"/>
<accession>Q6L0K9</accession>
<dbReference type="InterPro" id="IPR002912">
    <property type="entry name" value="ACT_dom"/>
</dbReference>
<dbReference type="InterPro" id="IPR014424">
    <property type="entry name" value="UCP004897_ACT"/>
</dbReference>
<evidence type="ECO:0000313" key="2">
    <source>
        <dbReference type="EMBL" id="AAT43493.1"/>
    </source>
</evidence>
<dbReference type="eggNOG" id="arCOG02316">
    <property type="taxonomic scope" value="Archaea"/>
</dbReference>
<dbReference type="PaxDb" id="263820-PTO0908"/>
<dbReference type="InParanoid" id="Q6L0K9"/>
<dbReference type="PIRSF" id="PIRSF004897">
    <property type="entry name" value="UCP004897_ACT"/>
    <property type="match status" value="1"/>
</dbReference>
<dbReference type="OrthoDB" id="30884at2157"/>
<gene>
    <name evidence="2" type="ordered locus">PTO0908</name>
</gene>
<sequence length="170" mass="18972">MWNYIDNVFYAYPAERRVIQKMLNVGLSVKLIDGEPKIFCDDIEIKPNAIAKAYHVDRRVVVNMLKRIIDDETLYSFFSNLKSMANLSETGSKLGMGVIEITPEDANRPGIISGVIRIISDHGISIRQVVTDDPDLIENPKAFIITQGLIPSSLLNDIKRVSGVKAVTIL</sequence>
<name>Q6L0K9_PICTO</name>
<dbReference type="GeneID" id="2845065"/>
<feature type="domain" description="ACT" evidence="1">
    <location>
        <begin position="100"/>
        <end position="170"/>
    </location>
</feature>
<dbReference type="RefSeq" id="WP_011177709.1">
    <property type="nucleotide sequence ID" value="NC_005877.1"/>
</dbReference>
<organism evidence="2 3">
    <name type="scientific">Picrophilus torridus (strain ATCC 700027 / DSM 9790 / JCM 10055 / NBRC 100828 / KAW 2/3)</name>
    <dbReference type="NCBI Taxonomy" id="1122961"/>
    <lineage>
        <taxon>Archaea</taxon>
        <taxon>Methanobacteriati</taxon>
        <taxon>Thermoplasmatota</taxon>
        <taxon>Thermoplasmata</taxon>
        <taxon>Thermoplasmatales</taxon>
        <taxon>Picrophilaceae</taxon>
        <taxon>Picrophilus</taxon>
    </lineage>
</organism>
<proteinExistence type="predicted"/>
<reference evidence="2 3" key="1">
    <citation type="journal article" date="2004" name="Proc. Natl. Acad. Sci. U.S.A.">
        <title>Genome sequence of Picrophilus torridus and its implications for life around pH 0.</title>
        <authorList>
            <person name="Futterer O."/>
            <person name="Angelov A."/>
            <person name="Liesegang H."/>
            <person name="Gottschalk G."/>
            <person name="Schleper C."/>
            <person name="Schepers B."/>
            <person name="Dock C."/>
            <person name="Antranikian G."/>
            <person name="Liebl W."/>
        </authorList>
    </citation>
    <scope>NUCLEOTIDE SEQUENCE [LARGE SCALE GENOMIC DNA]</scope>
    <source>
        <strain evidence="3">ATCC 700027 / DSM 9790 / JCM 10055 / NBRC 100828</strain>
    </source>
</reference>
<dbReference type="EMBL" id="AE017261">
    <property type="protein sequence ID" value="AAT43493.1"/>
    <property type="molecule type" value="Genomic_DNA"/>
</dbReference>
<dbReference type="PROSITE" id="PS51671">
    <property type="entry name" value="ACT"/>
    <property type="match status" value="1"/>
</dbReference>
<dbReference type="AlphaFoldDB" id="Q6L0K9"/>
<dbReference type="KEGG" id="pto:PTO0908"/>
<dbReference type="HOGENOM" id="CLU_100860_0_0_2"/>
<evidence type="ECO:0000313" key="3">
    <source>
        <dbReference type="Proteomes" id="UP000000438"/>
    </source>
</evidence>
<dbReference type="Proteomes" id="UP000000438">
    <property type="component" value="Chromosome"/>
</dbReference>
<dbReference type="InterPro" id="IPR045865">
    <property type="entry name" value="ACT-like_dom_sf"/>
</dbReference>
<protein>
    <submittedName>
        <fullName evidence="2">Conserved archael protein</fullName>
    </submittedName>
</protein>